<dbReference type="Proteomes" id="UP000179807">
    <property type="component" value="Unassembled WGS sequence"/>
</dbReference>
<dbReference type="SUPFAM" id="SSF56281">
    <property type="entry name" value="Metallo-hydrolase/oxidoreductase"/>
    <property type="match status" value="1"/>
</dbReference>
<sequence>MIKSKGNHVSLSSLVLGAFQTNCYIYTRDSHAIIIDPGDGSSEIFNLLSNCDHQNHSNNSIDKHLSIFLTHGHQDHIQAVPSICKKFSNCKIFASPNEKILFKNNENPKNDSHTIFYKNKSKIKPNNTNNLKRINNFKINNNIKNTQDHFQFDHNVIVKQNNQDCHLDEFKNRFIYVKDGEILNCGQSQLQVLVIEGHTPGSVALYSPYDELVFVGDTIFKGNIGDAKSEGSNFWKLIENLKKKILTLPPKTRILPGHGPETTVEYELANNPFLQKK</sequence>
<evidence type="ECO:0000256" key="4">
    <source>
        <dbReference type="ARBA" id="ARBA00022833"/>
    </source>
</evidence>
<dbReference type="GO" id="GO:0016787">
    <property type="term" value="F:hydrolase activity"/>
    <property type="evidence" value="ECO:0007669"/>
    <property type="project" value="UniProtKB-KW"/>
</dbReference>
<dbReference type="GeneID" id="94842806"/>
<dbReference type="CDD" id="cd06262">
    <property type="entry name" value="metallo-hydrolase-like_MBL-fold"/>
    <property type="match status" value="1"/>
</dbReference>
<gene>
    <name evidence="6" type="ORF">TRFO_31732</name>
</gene>
<evidence type="ECO:0000313" key="7">
    <source>
        <dbReference type="Proteomes" id="UP000179807"/>
    </source>
</evidence>
<dbReference type="EMBL" id="MLAK01000911">
    <property type="protein sequence ID" value="OHT01461.1"/>
    <property type="molecule type" value="Genomic_DNA"/>
</dbReference>
<evidence type="ECO:0000256" key="1">
    <source>
        <dbReference type="ARBA" id="ARBA00001947"/>
    </source>
</evidence>
<dbReference type="Pfam" id="PF00753">
    <property type="entry name" value="Lactamase_B"/>
    <property type="match status" value="2"/>
</dbReference>
<evidence type="ECO:0000256" key="2">
    <source>
        <dbReference type="ARBA" id="ARBA00022723"/>
    </source>
</evidence>
<dbReference type="InterPro" id="IPR051453">
    <property type="entry name" value="MBL_Glyoxalase_II"/>
</dbReference>
<organism evidence="6 7">
    <name type="scientific">Tritrichomonas foetus</name>
    <dbReference type="NCBI Taxonomy" id="1144522"/>
    <lineage>
        <taxon>Eukaryota</taxon>
        <taxon>Metamonada</taxon>
        <taxon>Parabasalia</taxon>
        <taxon>Tritrichomonadida</taxon>
        <taxon>Tritrichomonadidae</taxon>
        <taxon>Tritrichomonas</taxon>
    </lineage>
</organism>
<evidence type="ECO:0000256" key="3">
    <source>
        <dbReference type="ARBA" id="ARBA00022801"/>
    </source>
</evidence>
<keyword evidence="4" id="KW-0862">Zinc</keyword>
<feature type="domain" description="Metallo-beta-lactamase" evidence="5">
    <location>
        <begin position="20"/>
        <end position="258"/>
    </location>
</feature>
<proteinExistence type="predicted"/>
<evidence type="ECO:0000259" key="5">
    <source>
        <dbReference type="SMART" id="SM00849"/>
    </source>
</evidence>
<dbReference type="InterPro" id="IPR001279">
    <property type="entry name" value="Metallo-B-lactamas"/>
</dbReference>
<dbReference type="Gene3D" id="3.60.15.10">
    <property type="entry name" value="Ribonuclease Z/Hydroxyacylglutathione hydrolase-like"/>
    <property type="match status" value="2"/>
</dbReference>
<dbReference type="AlphaFoldDB" id="A0A1J4JVZ6"/>
<evidence type="ECO:0000313" key="6">
    <source>
        <dbReference type="EMBL" id="OHT01461.1"/>
    </source>
</evidence>
<keyword evidence="3" id="KW-0378">Hydrolase</keyword>
<dbReference type="SMART" id="SM00849">
    <property type="entry name" value="Lactamase_B"/>
    <property type="match status" value="1"/>
</dbReference>
<dbReference type="OrthoDB" id="515692at2759"/>
<dbReference type="PANTHER" id="PTHR46233">
    <property type="entry name" value="HYDROXYACYLGLUTATHIONE HYDROLASE GLOC"/>
    <property type="match status" value="1"/>
</dbReference>
<dbReference type="GO" id="GO:0046872">
    <property type="term" value="F:metal ion binding"/>
    <property type="evidence" value="ECO:0007669"/>
    <property type="project" value="UniProtKB-KW"/>
</dbReference>
<comment type="cofactor">
    <cofactor evidence="1">
        <name>Zn(2+)</name>
        <dbReference type="ChEBI" id="CHEBI:29105"/>
    </cofactor>
</comment>
<name>A0A1J4JVZ6_9EUKA</name>
<protein>
    <recommendedName>
        <fullName evidence="5">Metallo-beta-lactamase domain-containing protein</fullName>
    </recommendedName>
</protein>
<dbReference type="InterPro" id="IPR036866">
    <property type="entry name" value="RibonucZ/Hydroxyglut_hydro"/>
</dbReference>
<keyword evidence="7" id="KW-1185">Reference proteome</keyword>
<dbReference type="PANTHER" id="PTHR46233:SF3">
    <property type="entry name" value="HYDROXYACYLGLUTATHIONE HYDROLASE GLOC"/>
    <property type="match status" value="1"/>
</dbReference>
<accession>A0A1J4JVZ6</accession>
<keyword evidence="2" id="KW-0479">Metal-binding</keyword>
<dbReference type="VEuPathDB" id="TrichDB:TRFO_31732"/>
<comment type="caution">
    <text evidence="6">The sequence shown here is derived from an EMBL/GenBank/DDBJ whole genome shotgun (WGS) entry which is preliminary data.</text>
</comment>
<dbReference type="RefSeq" id="XP_068354597.1">
    <property type="nucleotide sequence ID" value="XM_068508102.1"/>
</dbReference>
<reference evidence="6" key="1">
    <citation type="submission" date="2016-10" db="EMBL/GenBank/DDBJ databases">
        <authorList>
            <person name="Benchimol M."/>
            <person name="Almeida L.G."/>
            <person name="Vasconcelos A.T."/>
            <person name="Perreira-Neves A."/>
            <person name="Rosa I.A."/>
            <person name="Tasca T."/>
            <person name="Bogo M.R."/>
            <person name="de Souza W."/>
        </authorList>
    </citation>
    <scope>NUCLEOTIDE SEQUENCE [LARGE SCALE GENOMIC DNA]</scope>
    <source>
        <strain evidence="6">K</strain>
    </source>
</reference>